<evidence type="ECO:0000256" key="1">
    <source>
        <dbReference type="SAM" id="MobiDB-lite"/>
    </source>
</evidence>
<organism evidence="2 3">
    <name type="scientific">Candidatus Pullibacteroides excrementavium</name>
    <dbReference type="NCBI Taxonomy" id="2840905"/>
    <lineage>
        <taxon>Bacteria</taxon>
        <taxon>Pseudomonadati</taxon>
        <taxon>Bacteroidota</taxon>
        <taxon>Bacteroidia</taxon>
        <taxon>Bacteroidales</taxon>
        <taxon>Candidatus Pullibacteroides</taxon>
    </lineage>
</organism>
<evidence type="ECO:0000313" key="2">
    <source>
        <dbReference type="EMBL" id="MBO8432631.1"/>
    </source>
</evidence>
<feature type="non-terminal residue" evidence="2">
    <location>
        <position position="104"/>
    </location>
</feature>
<gene>
    <name evidence="2" type="ORF">IAB08_05005</name>
</gene>
<proteinExistence type="predicted"/>
<feature type="region of interest" description="Disordered" evidence="1">
    <location>
        <begin position="1"/>
        <end position="34"/>
    </location>
</feature>
<dbReference type="Proteomes" id="UP000823612">
    <property type="component" value="Unassembled WGS sequence"/>
</dbReference>
<accession>A0A9D9DUG1</accession>
<comment type="caution">
    <text evidence="2">The sequence shown here is derived from an EMBL/GenBank/DDBJ whole genome shotgun (WGS) entry which is preliminary data.</text>
</comment>
<protein>
    <submittedName>
        <fullName evidence="2">Uncharacterized protein</fullName>
    </submittedName>
</protein>
<feature type="compositionally biased region" description="Basic and acidic residues" evidence="1">
    <location>
        <begin position="13"/>
        <end position="34"/>
    </location>
</feature>
<sequence>MLPEVPEWTNARQTDDSRDRTGNRDKKSRPKDEKERFLRLLPEIYFNIGNVLCLCEDIANGMEYYEKAFYGSIDINDPVITLGAFSSLASEAVSYTHLRAHETG</sequence>
<name>A0A9D9DUG1_9BACT</name>
<reference evidence="2" key="1">
    <citation type="submission" date="2020-10" db="EMBL/GenBank/DDBJ databases">
        <authorList>
            <person name="Gilroy R."/>
        </authorList>
    </citation>
    <scope>NUCLEOTIDE SEQUENCE</scope>
    <source>
        <strain evidence="2">2889</strain>
    </source>
</reference>
<dbReference type="AlphaFoldDB" id="A0A9D9DUG1"/>
<reference evidence="2" key="2">
    <citation type="journal article" date="2021" name="PeerJ">
        <title>Extensive microbial diversity within the chicken gut microbiome revealed by metagenomics and culture.</title>
        <authorList>
            <person name="Gilroy R."/>
            <person name="Ravi A."/>
            <person name="Getino M."/>
            <person name="Pursley I."/>
            <person name="Horton D.L."/>
            <person name="Alikhan N.F."/>
            <person name="Baker D."/>
            <person name="Gharbi K."/>
            <person name="Hall N."/>
            <person name="Watson M."/>
            <person name="Adriaenssens E.M."/>
            <person name="Foster-Nyarko E."/>
            <person name="Jarju S."/>
            <person name="Secka A."/>
            <person name="Antonio M."/>
            <person name="Oren A."/>
            <person name="Chaudhuri R.R."/>
            <person name="La Ragione R."/>
            <person name="Hildebrand F."/>
            <person name="Pallen M.J."/>
        </authorList>
    </citation>
    <scope>NUCLEOTIDE SEQUENCE</scope>
    <source>
        <strain evidence="2">2889</strain>
    </source>
</reference>
<dbReference type="EMBL" id="JADIMZ010000075">
    <property type="protein sequence ID" value="MBO8432631.1"/>
    <property type="molecule type" value="Genomic_DNA"/>
</dbReference>
<evidence type="ECO:0000313" key="3">
    <source>
        <dbReference type="Proteomes" id="UP000823612"/>
    </source>
</evidence>